<dbReference type="InterPro" id="IPR013149">
    <property type="entry name" value="ADH-like_C"/>
</dbReference>
<protein>
    <recommendedName>
        <fullName evidence="12">Sorbitol dehydrogenase</fullName>
    </recommendedName>
</protein>
<dbReference type="AlphaFoldDB" id="A0AAN9YQF9"/>
<dbReference type="Gene3D" id="3.40.50.720">
    <property type="entry name" value="NAD(P)-binding Rossmann-like Domain"/>
    <property type="match status" value="2"/>
</dbReference>
<feature type="compositionally biased region" description="Low complexity" evidence="7">
    <location>
        <begin position="282"/>
        <end position="298"/>
    </location>
</feature>
<dbReference type="Pfam" id="PF08240">
    <property type="entry name" value="ADH_N"/>
    <property type="match status" value="1"/>
</dbReference>
<feature type="domain" description="Alcohol dehydrogenase-like N-terminal" evidence="9">
    <location>
        <begin position="45"/>
        <end position="181"/>
    </location>
</feature>
<keyword evidence="6" id="KW-0520">NAD</keyword>
<feature type="compositionally biased region" description="Polar residues" evidence="7">
    <location>
        <begin position="299"/>
        <end position="310"/>
    </location>
</feature>
<feature type="region of interest" description="Disordered" evidence="7">
    <location>
        <begin position="362"/>
        <end position="389"/>
    </location>
</feature>
<evidence type="ECO:0000256" key="4">
    <source>
        <dbReference type="ARBA" id="ARBA00022833"/>
    </source>
</evidence>
<comment type="caution">
    <text evidence="10">The sequence shown here is derived from an EMBL/GenBank/DDBJ whole genome shotgun (WGS) entry which is preliminary data.</text>
</comment>
<dbReference type="GO" id="GO:0046872">
    <property type="term" value="F:metal ion binding"/>
    <property type="evidence" value="ECO:0007669"/>
    <property type="project" value="UniProtKB-KW"/>
</dbReference>
<evidence type="ECO:0000256" key="7">
    <source>
        <dbReference type="SAM" id="MobiDB-lite"/>
    </source>
</evidence>
<proteinExistence type="inferred from homology"/>
<dbReference type="InterPro" id="IPR045306">
    <property type="entry name" value="SDH-like"/>
</dbReference>
<evidence type="ECO:0008006" key="12">
    <source>
        <dbReference type="Google" id="ProtNLM"/>
    </source>
</evidence>
<feature type="region of interest" description="Disordered" evidence="7">
    <location>
        <begin position="267"/>
        <end position="341"/>
    </location>
</feature>
<name>A0AAN9YQF9_9PEZI</name>
<comment type="similarity">
    <text evidence="2">Belongs to the zinc-containing alcohol dehydrogenase family.</text>
</comment>
<evidence type="ECO:0000313" key="11">
    <source>
        <dbReference type="Proteomes" id="UP001320420"/>
    </source>
</evidence>
<feature type="compositionally biased region" description="Acidic residues" evidence="7">
    <location>
        <begin position="372"/>
        <end position="386"/>
    </location>
</feature>
<dbReference type="GO" id="GO:0006062">
    <property type="term" value="P:sorbitol catabolic process"/>
    <property type="evidence" value="ECO:0007669"/>
    <property type="project" value="TreeGrafter"/>
</dbReference>
<keyword evidence="5" id="KW-0560">Oxidoreductase</keyword>
<dbReference type="InterPro" id="IPR013154">
    <property type="entry name" value="ADH-like_N"/>
</dbReference>
<evidence type="ECO:0000259" key="9">
    <source>
        <dbReference type="Pfam" id="PF08240"/>
    </source>
</evidence>
<organism evidence="10 11">
    <name type="scientific">Diatrype stigma</name>
    <dbReference type="NCBI Taxonomy" id="117547"/>
    <lineage>
        <taxon>Eukaryota</taxon>
        <taxon>Fungi</taxon>
        <taxon>Dikarya</taxon>
        <taxon>Ascomycota</taxon>
        <taxon>Pezizomycotina</taxon>
        <taxon>Sordariomycetes</taxon>
        <taxon>Xylariomycetidae</taxon>
        <taxon>Xylariales</taxon>
        <taxon>Diatrypaceae</taxon>
        <taxon>Diatrype</taxon>
    </lineage>
</organism>
<keyword evidence="4" id="KW-0862">Zinc</keyword>
<keyword evidence="11" id="KW-1185">Reference proteome</keyword>
<dbReference type="PANTHER" id="PTHR43161:SF7">
    <property type="entry name" value="SORBITOL DEHYDROGENASE"/>
    <property type="match status" value="1"/>
</dbReference>
<evidence type="ECO:0000256" key="6">
    <source>
        <dbReference type="ARBA" id="ARBA00023027"/>
    </source>
</evidence>
<accession>A0AAN9YQF9</accession>
<dbReference type="PANTHER" id="PTHR43161">
    <property type="entry name" value="SORBITOL DEHYDROGENASE"/>
    <property type="match status" value="1"/>
</dbReference>
<dbReference type="InterPro" id="IPR011032">
    <property type="entry name" value="GroES-like_sf"/>
</dbReference>
<evidence type="ECO:0000256" key="3">
    <source>
        <dbReference type="ARBA" id="ARBA00022723"/>
    </source>
</evidence>
<dbReference type="CDD" id="cd05285">
    <property type="entry name" value="sorbitol_DH"/>
    <property type="match status" value="1"/>
</dbReference>
<evidence type="ECO:0000313" key="10">
    <source>
        <dbReference type="EMBL" id="KAK7750305.1"/>
    </source>
</evidence>
<comment type="cofactor">
    <cofactor evidence="1">
        <name>Zn(2+)</name>
        <dbReference type="ChEBI" id="CHEBI:29105"/>
    </cofactor>
</comment>
<feature type="compositionally biased region" description="Low complexity" evidence="7">
    <location>
        <begin position="313"/>
        <end position="340"/>
    </location>
</feature>
<dbReference type="GO" id="GO:0003939">
    <property type="term" value="F:L-iditol 2-dehydrogenase (NAD+) activity"/>
    <property type="evidence" value="ECO:0007669"/>
    <property type="project" value="TreeGrafter"/>
</dbReference>
<feature type="domain" description="Alcohol dehydrogenase-like C-terminal" evidence="8">
    <location>
        <begin position="387"/>
        <end position="457"/>
    </location>
</feature>
<dbReference type="Pfam" id="PF00107">
    <property type="entry name" value="ADH_zinc_N"/>
    <property type="match status" value="1"/>
</dbReference>
<reference evidence="10 11" key="1">
    <citation type="submission" date="2024-02" db="EMBL/GenBank/DDBJ databases">
        <title>De novo assembly and annotation of 12 fungi associated with fruit tree decline syndrome in Ontario, Canada.</title>
        <authorList>
            <person name="Sulman M."/>
            <person name="Ellouze W."/>
            <person name="Ilyukhin E."/>
        </authorList>
    </citation>
    <scope>NUCLEOTIDE SEQUENCE [LARGE SCALE GENOMIC DNA]</scope>
    <source>
        <strain evidence="10 11">M11/M66-122</strain>
    </source>
</reference>
<dbReference type="SUPFAM" id="SSF50129">
    <property type="entry name" value="GroES-like"/>
    <property type="match status" value="1"/>
</dbReference>
<feature type="region of interest" description="Disordered" evidence="7">
    <location>
        <begin position="1"/>
        <end position="23"/>
    </location>
</feature>
<gene>
    <name evidence="10" type="ORF">SLS62_007712</name>
</gene>
<dbReference type="EMBL" id="JAKJXP020000066">
    <property type="protein sequence ID" value="KAK7750305.1"/>
    <property type="molecule type" value="Genomic_DNA"/>
</dbReference>
<dbReference type="Gene3D" id="3.90.180.10">
    <property type="entry name" value="Medium-chain alcohol dehydrogenases, catalytic domain"/>
    <property type="match status" value="2"/>
</dbReference>
<evidence type="ECO:0000256" key="1">
    <source>
        <dbReference type="ARBA" id="ARBA00001947"/>
    </source>
</evidence>
<dbReference type="Proteomes" id="UP001320420">
    <property type="component" value="Unassembled WGS sequence"/>
</dbReference>
<evidence type="ECO:0000256" key="2">
    <source>
        <dbReference type="ARBA" id="ARBA00008072"/>
    </source>
</evidence>
<dbReference type="InterPro" id="IPR036291">
    <property type="entry name" value="NAD(P)-bd_dom_sf"/>
</dbReference>
<dbReference type="SUPFAM" id="SSF51735">
    <property type="entry name" value="NAD(P)-binding Rossmann-fold domains"/>
    <property type="match status" value="1"/>
</dbReference>
<keyword evidence="3" id="KW-0479">Metal-binding</keyword>
<sequence length="529" mass="55835">MAPSAMPDTMPMHRPLSTKGSTISASILHGPRDLRLEPRILEEPGPGELQVAVRSTGICGSDVSYYQKFANGDLCACAPLSLGHESSGVVVAVGPPLPSQQQEEQRAGGGRRQRQRRFAVGDRVALEVGVPCARCGICRQGRYNLCKRMRFRSSAKTVPHFQGTLQERINHPAVWCHKLPDHVSFDAAALLEPLSVAIHAVNRASPAPGSTALVIGAGTVGLLTAAMARQSGCTTVTISDIDAGRVDYALRKGFATHGFVVPRPSHVYAHTTHGHNNRNHDPPSGSKSKSNSNEDSSSFYTTSGRSTPQLLESGAATPSSTFSSSSSPSSSSADSNSNSSIHERLEGAKALAASILSVTRISSSSLSTSDRGEEEEEDDDDDDDDDHAGVDVTFECTGKEVCMHTSLYATRPGGKVIMVGMGTPIQTLPVSVAHLKEVDILGIFRYANTYPTGIRLLCAAQSQERRHGMAVPAGVDGLGVGGGGGLLPSLDDMVTHRFKGLGAAKHAFELAGRTVDDDGNLVLKVVIEA</sequence>
<evidence type="ECO:0000259" key="8">
    <source>
        <dbReference type="Pfam" id="PF00107"/>
    </source>
</evidence>
<evidence type="ECO:0000256" key="5">
    <source>
        <dbReference type="ARBA" id="ARBA00023002"/>
    </source>
</evidence>